<organism evidence="2">
    <name type="scientific">uncultured Sphingomonas sp</name>
    <dbReference type="NCBI Taxonomy" id="158754"/>
    <lineage>
        <taxon>Bacteria</taxon>
        <taxon>Pseudomonadati</taxon>
        <taxon>Pseudomonadota</taxon>
        <taxon>Alphaproteobacteria</taxon>
        <taxon>Sphingomonadales</taxon>
        <taxon>Sphingomonadaceae</taxon>
        <taxon>Sphingomonas</taxon>
        <taxon>environmental samples</taxon>
    </lineage>
</organism>
<sequence length="163" mass="18070">VSRRDPRRVLHAVHPREPQRPAPRPRRSGAVRRRVHPPGPRRSGRTRHGRRDAQAASQRRLFRRRKEAGRDGPDGHHAPALRRAGRDRQRPRHRRAADRRRGHQPDHARARPWGAADHPLPAAAGGRAARQGACARGRADRAERRAGAGGRARARGLCGGGGV</sequence>
<feature type="compositionally biased region" description="Basic and acidic residues" evidence="1">
    <location>
        <begin position="68"/>
        <end position="77"/>
    </location>
</feature>
<reference evidence="2" key="1">
    <citation type="submission" date="2020-02" db="EMBL/GenBank/DDBJ databases">
        <authorList>
            <person name="Meier V. D."/>
        </authorList>
    </citation>
    <scope>NUCLEOTIDE SEQUENCE</scope>
    <source>
        <strain evidence="2">AVDCRST_MAG31</strain>
    </source>
</reference>
<feature type="compositionally biased region" description="Basic residues" evidence="1">
    <location>
        <begin position="23"/>
        <end position="36"/>
    </location>
</feature>
<feature type="compositionally biased region" description="Basic residues" evidence="1">
    <location>
        <begin position="1"/>
        <end position="13"/>
    </location>
</feature>
<feature type="non-terminal residue" evidence="2">
    <location>
        <position position="1"/>
    </location>
</feature>
<feature type="compositionally biased region" description="Basic and acidic residues" evidence="1">
    <location>
        <begin position="137"/>
        <end position="146"/>
    </location>
</feature>
<feature type="compositionally biased region" description="Basic residues" evidence="1">
    <location>
        <begin position="79"/>
        <end position="102"/>
    </location>
</feature>
<evidence type="ECO:0000256" key="1">
    <source>
        <dbReference type="SAM" id="MobiDB-lite"/>
    </source>
</evidence>
<feature type="compositionally biased region" description="Low complexity" evidence="1">
    <location>
        <begin position="122"/>
        <end position="136"/>
    </location>
</feature>
<protein>
    <submittedName>
        <fullName evidence="2">Iron-sulfur cluster assembly ATPase protein SufC</fullName>
    </submittedName>
</protein>
<feature type="region of interest" description="Disordered" evidence="1">
    <location>
        <begin position="1"/>
        <end position="163"/>
    </location>
</feature>
<dbReference type="EMBL" id="CADCWA010000190">
    <property type="protein sequence ID" value="CAA9532008.1"/>
    <property type="molecule type" value="Genomic_DNA"/>
</dbReference>
<dbReference type="AlphaFoldDB" id="A0A6J4TUM3"/>
<name>A0A6J4TUM3_9SPHN</name>
<accession>A0A6J4TUM3</accession>
<feature type="non-terminal residue" evidence="2">
    <location>
        <position position="163"/>
    </location>
</feature>
<gene>
    <name evidence="2" type="ORF">AVDCRST_MAG31-2492</name>
</gene>
<evidence type="ECO:0000313" key="2">
    <source>
        <dbReference type="EMBL" id="CAA9532008.1"/>
    </source>
</evidence>
<proteinExistence type="predicted"/>